<dbReference type="GeneID" id="68616251"/>
<evidence type="ECO:0000313" key="2">
    <source>
        <dbReference type="Proteomes" id="UP001501729"/>
    </source>
</evidence>
<accession>A0AAV3UI37</accession>
<sequence length="135" mass="14982">MKYDIDEEELCDIAEFFDLSPDELTKAIDNPTFQMQALAASAAVNAIQQGEDAILLAQGLEEIHDALLRKGYEEDEEYRAQFGDIDAGALHHLKALTASTKALQDGADVDEVLQNLNTIEQIVANHEEDHTKQNQ</sequence>
<name>A0AAV3UI37_9EURY</name>
<dbReference type="RefSeq" id="WP_227777645.1">
    <property type="nucleotide sequence ID" value="NZ_BAABKX010000008.1"/>
</dbReference>
<organism evidence="1 2">
    <name type="scientific">Haladaptatus pallidirubidus</name>
    <dbReference type="NCBI Taxonomy" id="1008152"/>
    <lineage>
        <taxon>Archaea</taxon>
        <taxon>Methanobacteriati</taxon>
        <taxon>Methanobacteriota</taxon>
        <taxon>Stenosarchaea group</taxon>
        <taxon>Halobacteria</taxon>
        <taxon>Halobacteriales</taxon>
        <taxon>Haladaptataceae</taxon>
        <taxon>Haladaptatus</taxon>
    </lineage>
</organism>
<evidence type="ECO:0000313" key="1">
    <source>
        <dbReference type="EMBL" id="GAA5051254.1"/>
    </source>
</evidence>
<dbReference type="AlphaFoldDB" id="A0AAV3UI37"/>
<dbReference type="EMBL" id="BAABKX010000008">
    <property type="protein sequence ID" value="GAA5051254.1"/>
    <property type="molecule type" value="Genomic_DNA"/>
</dbReference>
<gene>
    <name evidence="1" type="ORF">GCM10025751_26250</name>
</gene>
<comment type="caution">
    <text evidence="1">The sequence shown here is derived from an EMBL/GenBank/DDBJ whole genome shotgun (WGS) entry which is preliminary data.</text>
</comment>
<protein>
    <submittedName>
        <fullName evidence="1">Uncharacterized protein</fullName>
    </submittedName>
</protein>
<dbReference type="Proteomes" id="UP001501729">
    <property type="component" value="Unassembled WGS sequence"/>
</dbReference>
<proteinExistence type="predicted"/>
<keyword evidence="2" id="KW-1185">Reference proteome</keyword>
<reference evidence="1 2" key="1">
    <citation type="journal article" date="2019" name="Int. J. Syst. Evol. Microbiol.">
        <title>The Global Catalogue of Microorganisms (GCM) 10K type strain sequencing project: providing services to taxonomists for standard genome sequencing and annotation.</title>
        <authorList>
            <consortium name="The Broad Institute Genomics Platform"/>
            <consortium name="The Broad Institute Genome Sequencing Center for Infectious Disease"/>
            <person name="Wu L."/>
            <person name="Ma J."/>
        </authorList>
    </citation>
    <scope>NUCLEOTIDE SEQUENCE [LARGE SCALE GENOMIC DNA]</scope>
    <source>
        <strain evidence="1 2">JCM 17504</strain>
    </source>
</reference>